<evidence type="ECO:0000259" key="2">
    <source>
        <dbReference type="Pfam" id="PF07727"/>
    </source>
</evidence>
<dbReference type="Pfam" id="PF07727">
    <property type="entry name" value="RVT_2"/>
    <property type="match status" value="1"/>
</dbReference>
<keyword evidence="1" id="KW-0812">Transmembrane</keyword>
<reference evidence="3" key="2">
    <citation type="submission" date="2022-01" db="EMBL/GenBank/DDBJ databases">
        <authorList>
            <person name="Yamashiro T."/>
            <person name="Shiraishi A."/>
            <person name="Satake H."/>
            <person name="Nakayama K."/>
        </authorList>
    </citation>
    <scope>NUCLEOTIDE SEQUENCE</scope>
</reference>
<feature type="domain" description="Reverse transcriptase Ty1/copia-type" evidence="2">
    <location>
        <begin position="48"/>
        <end position="147"/>
    </location>
</feature>
<evidence type="ECO:0000256" key="1">
    <source>
        <dbReference type="SAM" id="Phobius"/>
    </source>
</evidence>
<dbReference type="InterPro" id="IPR013103">
    <property type="entry name" value="RVT_2"/>
</dbReference>
<dbReference type="Proteomes" id="UP001151760">
    <property type="component" value="Unassembled WGS sequence"/>
</dbReference>
<reference evidence="3" key="1">
    <citation type="journal article" date="2022" name="Int. J. Mol. Sci.">
        <title>Draft Genome of Tanacetum Coccineum: Genomic Comparison of Closely Related Tanacetum-Family Plants.</title>
        <authorList>
            <person name="Yamashiro T."/>
            <person name="Shiraishi A."/>
            <person name="Nakayama K."/>
            <person name="Satake H."/>
        </authorList>
    </citation>
    <scope>NUCLEOTIDE SEQUENCE</scope>
</reference>
<name>A0ABQ5DL32_9ASTR</name>
<accession>A0ABQ5DL32</accession>
<organism evidence="3 4">
    <name type="scientific">Tanacetum coccineum</name>
    <dbReference type="NCBI Taxonomy" id="301880"/>
    <lineage>
        <taxon>Eukaryota</taxon>
        <taxon>Viridiplantae</taxon>
        <taxon>Streptophyta</taxon>
        <taxon>Embryophyta</taxon>
        <taxon>Tracheophyta</taxon>
        <taxon>Spermatophyta</taxon>
        <taxon>Magnoliopsida</taxon>
        <taxon>eudicotyledons</taxon>
        <taxon>Gunneridae</taxon>
        <taxon>Pentapetalae</taxon>
        <taxon>asterids</taxon>
        <taxon>campanulids</taxon>
        <taxon>Asterales</taxon>
        <taxon>Asteraceae</taxon>
        <taxon>Asteroideae</taxon>
        <taxon>Anthemideae</taxon>
        <taxon>Anthemidinae</taxon>
        <taxon>Tanacetum</taxon>
    </lineage>
</organism>
<dbReference type="InterPro" id="IPR043502">
    <property type="entry name" value="DNA/RNA_pol_sf"/>
</dbReference>
<keyword evidence="4" id="KW-1185">Reference proteome</keyword>
<sequence length="172" mass="19477">MIITHVMYRFVKPTTICTVLSIVVSWKWPIHQLDVKNAFRNGDLSETRSLYGLKQAPRAWFQCFAGYATRVAYLLLYVDYIILTASSTTLLLHRINSLHHEFDMTDLGALNYFLGISVVLHSIGYFRFRLHLYASSTTSVVGYTDADWEGSPSTRSAKAEYRGVANIVAETA</sequence>
<dbReference type="EMBL" id="BQNB010015228">
    <property type="protein sequence ID" value="GJT37509.1"/>
    <property type="molecule type" value="Genomic_DNA"/>
</dbReference>
<dbReference type="SUPFAM" id="SSF56672">
    <property type="entry name" value="DNA/RNA polymerases"/>
    <property type="match status" value="1"/>
</dbReference>
<evidence type="ECO:0000313" key="3">
    <source>
        <dbReference type="EMBL" id="GJT37509.1"/>
    </source>
</evidence>
<gene>
    <name evidence="3" type="ORF">Tco_0937374</name>
</gene>
<keyword evidence="1" id="KW-0472">Membrane</keyword>
<protein>
    <submittedName>
        <fullName evidence="3">Ribonuclease H-like domain-containing protein</fullName>
    </submittedName>
</protein>
<evidence type="ECO:0000313" key="4">
    <source>
        <dbReference type="Proteomes" id="UP001151760"/>
    </source>
</evidence>
<feature type="transmembrane region" description="Helical" evidence="1">
    <location>
        <begin position="74"/>
        <end position="95"/>
    </location>
</feature>
<keyword evidence="1" id="KW-1133">Transmembrane helix</keyword>
<comment type="caution">
    <text evidence="3">The sequence shown here is derived from an EMBL/GenBank/DDBJ whole genome shotgun (WGS) entry which is preliminary data.</text>
</comment>
<feature type="transmembrane region" description="Helical" evidence="1">
    <location>
        <begin position="107"/>
        <end position="126"/>
    </location>
</feature>
<proteinExistence type="predicted"/>